<dbReference type="EMBL" id="CP029186">
    <property type="protein sequence ID" value="AWH83854.1"/>
    <property type="molecule type" value="Genomic_DNA"/>
</dbReference>
<evidence type="ECO:0000313" key="2">
    <source>
        <dbReference type="Proteomes" id="UP000244929"/>
    </source>
</evidence>
<dbReference type="InterPro" id="IPR016024">
    <property type="entry name" value="ARM-type_fold"/>
</dbReference>
<evidence type="ECO:0000313" key="1">
    <source>
        <dbReference type="EMBL" id="AWH83854.1"/>
    </source>
</evidence>
<dbReference type="RefSeq" id="WP_108776564.1">
    <property type="nucleotide sequence ID" value="NZ_CP029186.1"/>
</dbReference>
<evidence type="ECO:0008006" key="3">
    <source>
        <dbReference type="Google" id="ProtNLM"/>
    </source>
</evidence>
<gene>
    <name evidence="1" type="ORF">HYN59_01410</name>
</gene>
<dbReference type="AlphaFoldDB" id="A0A2S1QTZ5"/>
<accession>A0A2S1QTZ5</accession>
<dbReference type="KEGG" id="falb:HYN59_01410"/>
<dbReference type="Proteomes" id="UP000244929">
    <property type="component" value="Chromosome"/>
</dbReference>
<keyword evidence="2" id="KW-1185">Reference proteome</keyword>
<name>A0A2S1QTZ5_9FLAO</name>
<proteinExistence type="predicted"/>
<protein>
    <recommendedName>
        <fullName evidence="3">Adenylosuccinate lyase</fullName>
    </recommendedName>
</protein>
<sequence>MDQQFYNSIVNSTAHRPIRDLLSGQVLDNPELLPDLLHIAFDKKDNSYHKACWILELVMEAKIEWLAPHLDDFCIMLSTYTHEGAIRSISKICLFAVTRHQKQHLLSAKHSEQITEACFDWLIDPNGKVAAKAYAMRALFLIGKKEDWIYPELQRILSEDSVKHTAAYKGAAKDILRRITL</sequence>
<dbReference type="OrthoDB" id="979487at2"/>
<organism evidence="1 2">
    <name type="scientific">Flavobacterium album</name>
    <dbReference type="NCBI Taxonomy" id="2175091"/>
    <lineage>
        <taxon>Bacteria</taxon>
        <taxon>Pseudomonadati</taxon>
        <taxon>Bacteroidota</taxon>
        <taxon>Flavobacteriia</taxon>
        <taxon>Flavobacteriales</taxon>
        <taxon>Flavobacteriaceae</taxon>
        <taxon>Flavobacterium</taxon>
    </lineage>
</organism>
<reference evidence="1 2" key="1">
    <citation type="submission" date="2018-04" db="EMBL/GenBank/DDBJ databases">
        <title>Genome sequencing of Flavobacterium sp. HYN0059.</title>
        <authorList>
            <person name="Yi H."/>
            <person name="Baek C."/>
        </authorList>
    </citation>
    <scope>NUCLEOTIDE SEQUENCE [LARGE SCALE GENOMIC DNA]</scope>
    <source>
        <strain evidence="1 2">HYN0059</strain>
    </source>
</reference>
<dbReference type="SUPFAM" id="SSF48371">
    <property type="entry name" value="ARM repeat"/>
    <property type="match status" value="1"/>
</dbReference>